<comment type="caution">
    <text evidence="2">The sequence shown here is derived from an EMBL/GenBank/DDBJ whole genome shotgun (WGS) entry which is preliminary data.</text>
</comment>
<reference evidence="2" key="1">
    <citation type="journal article" date="2014" name="Front. Microbiol.">
        <title>High frequency of phylogenetically diverse reductive dehalogenase-homologous genes in deep subseafloor sedimentary metagenomes.</title>
        <authorList>
            <person name="Kawai M."/>
            <person name="Futagami T."/>
            <person name="Toyoda A."/>
            <person name="Takaki Y."/>
            <person name="Nishi S."/>
            <person name="Hori S."/>
            <person name="Arai W."/>
            <person name="Tsubouchi T."/>
            <person name="Morono Y."/>
            <person name="Uchiyama I."/>
            <person name="Ito T."/>
            <person name="Fujiyama A."/>
            <person name="Inagaki F."/>
            <person name="Takami H."/>
        </authorList>
    </citation>
    <scope>NUCLEOTIDE SEQUENCE</scope>
    <source>
        <strain evidence="2">Expedition CK06-06</strain>
    </source>
</reference>
<dbReference type="AlphaFoldDB" id="X1CET0"/>
<gene>
    <name evidence="2" type="ORF">S01H4_28150</name>
</gene>
<protein>
    <recommendedName>
        <fullName evidence="1">ABC transporter domain-containing protein</fullName>
    </recommendedName>
</protein>
<dbReference type="Pfam" id="PF00005">
    <property type="entry name" value="ABC_tran"/>
    <property type="match status" value="1"/>
</dbReference>
<dbReference type="Gene3D" id="3.40.50.300">
    <property type="entry name" value="P-loop containing nucleotide triphosphate hydrolases"/>
    <property type="match status" value="1"/>
</dbReference>
<dbReference type="InterPro" id="IPR027417">
    <property type="entry name" value="P-loop_NTPase"/>
</dbReference>
<accession>X1CET0</accession>
<feature type="domain" description="ABC transporter" evidence="1">
    <location>
        <begin position="1"/>
        <end position="105"/>
    </location>
</feature>
<dbReference type="GO" id="GO:0016887">
    <property type="term" value="F:ATP hydrolysis activity"/>
    <property type="evidence" value="ECO:0007669"/>
    <property type="project" value="InterPro"/>
</dbReference>
<name>X1CET0_9ZZZZ</name>
<dbReference type="SUPFAM" id="SSF52540">
    <property type="entry name" value="P-loop containing nucleoside triphosphate hydrolases"/>
    <property type="match status" value="1"/>
</dbReference>
<dbReference type="InterPro" id="IPR013283">
    <property type="entry name" value="RLI1"/>
</dbReference>
<organism evidence="2">
    <name type="scientific">marine sediment metagenome</name>
    <dbReference type="NCBI Taxonomy" id="412755"/>
    <lineage>
        <taxon>unclassified sequences</taxon>
        <taxon>metagenomes</taxon>
        <taxon>ecological metagenomes</taxon>
    </lineage>
</organism>
<dbReference type="InterPro" id="IPR003439">
    <property type="entry name" value="ABC_transporter-like_ATP-bd"/>
</dbReference>
<sequence>MLAGELDPEEGEVPTKTKTGLDLKISYKPQYISADFDGNLRLYLREAGGSTSDSADFKTAVIKKLELEHLMEHQVKDLSGGELQRASIASCLAREADIYLLDEPSAFLDIEQRLASSRAIRRLVRNNMKTAFIVEHSILMADYLSDSMIVFSGVPGKTGKASSIRTLRSGMNTFLKDMGVTFRRDPQTGRPRVNKEGSRL</sequence>
<feature type="non-terminal residue" evidence="2">
    <location>
        <position position="200"/>
    </location>
</feature>
<evidence type="ECO:0000313" key="2">
    <source>
        <dbReference type="EMBL" id="GAG82731.1"/>
    </source>
</evidence>
<proteinExistence type="predicted"/>
<dbReference type="PANTHER" id="PTHR19248">
    <property type="entry name" value="ATP-BINDING TRANSPORT PROTEIN-RELATED"/>
    <property type="match status" value="1"/>
</dbReference>
<dbReference type="GO" id="GO:0005524">
    <property type="term" value="F:ATP binding"/>
    <property type="evidence" value="ECO:0007669"/>
    <property type="project" value="InterPro"/>
</dbReference>
<evidence type="ECO:0000259" key="1">
    <source>
        <dbReference type="Pfam" id="PF00005"/>
    </source>
</evidence>
<dbReference type="EMBL" id="BART01013922">
    <property type="protein sequence ID" value="GAG82731.1"/>
    <property type="molecule type" value="Genomic_DNA"/>
</dbReference>